<feature type="compositionally biased region" description="Polar residues" evidence="1">
    <location>
        <begin position="1"/>
        <end position="11"/>
    </location>
</feature>
<evidence type="ECO:0000313" key="3">
    <source>
        <dbReference type="Proteomes" id="UP000299102"/>
    </source>
</evidence>
<dbReference type="Proteomes" id="UP000299102">
    <property type="component" value="Unassembled WGS sequence"/>
</dbReference>
<evidence type="ECO:0000313" key="2">
    <source>
        <dbReference type="EMBL" id="GBP71735.1"/>
    </source>
</evidence>
<comment type="caution">
    <text evidence="2">The sequence shown here is derived from an EMBL/GenBank/DDBJ whole genome shotgun (WGS) entry which is preliminary data.</text>
</comment>
<accession>A0A4C1YB94</accession>
<feature type="region of interest" description="Disordered" evidence="1">
    <location>
        <begin position="1"/>
        <end position="28"/>
    </location>
</feature>
<protein>
    <submittedName>
        <fullName evidence="2">Uncharacterized protein</fullName>
    </submittedName>
</protein>
<evidence type="ECO:0000256" key="1">
    <source>
        <dbReference type="SAM" id="MobiDB-lite"/>
    </source>
</evidence>
<gene>
    <name evidence="2" type="ORF">EVAR_62578_1</name>
</gene>
<name>A0A4C1YB94_EUMVA</name>
<keyword evidence="3" id="KW-1185">Reference proteome</keyword>
<dbReference type="EMBL" id="BGZK01001119">
    <property type="protein sequence ID" value="GBP71735.1"/>
    <property type="molecule type" value="Genomic_DNA"/>
</dbReference>
<proteinExistence type="predicted"/>
<reference evidence="2 3" key="1">
    <citation type="journal article" date="2019" name="Commun. Biol.">
        <title>The bagworm genome reveals a unique fibroin gene that provides high tensile strength.</title>
        <authorList>
            <person name="Kono N."/>
            <person name="Nakamura H."/>
            <person name="Ohtoshi R."/>
            <person name="Tomita M."/>
            <person name="Numata K."/>
            <person name="Arakawa K."/>
        </authorList>
    </citation>
    <scope>NUCLEOTIDE SEQUENCE [LARGE SCALE GENOMIC DNA]</scope>
</reference>
<dbReference type="AlphaFoldDB" id="A0A4C1YB94"/>
<organism evidence="2 3">
    <name type="scientific">Eumeta variegata</name>
    <name type="common">Bagworm moth</name>
    <name type="synonym">Eumeta japonica</name>
    <dbReference type="NCBI Taxonomy" id="151549"/>
    <lineage>
        <taxon>Eukaryota</taxon>
        <taxon>Metazoa</taxon>
        <taxon>Ecdysozoa</taxon>
        <taxon>Arthropoda</taxon>
        <taxon>Hexapoda</taxon>
        <taxon>Insecta</taxon>
        <taxon>Pterygota</taxon>
        <taxon>Neoptera</taxon>
        <taxon>Endopterygota</taxon>
        <taxon>Lepidoptera</taxon>
        <taxon>Glossata</taxon>
        <taxon>Ditrysia</taxon>
        <taxon>Tineoidea</taxon>
        <taxon>Psychidae</taxon>
        <taxon>Oiketicinae</taxon>
        <taxon>Eumeta</taxon>
    </lineage>
</organism>
<sequence>MRVRSFSPTKTGQRKERRKKGKSRYSERNSFPCEPFSLLFFTCLAQLAESIVADFRELISRFVPEREAISPRIMSLLRDFHFLKGVTVKSERLAHTAPNGSIDDLDRCRVPTRRWAMVNDFKSVPVVLRQKYALDELCLSCGIIKNLTHV</sequence>